<dbReference type="Gene3D" id="3.60.10.10">
    <property type="entry name" value="Endonuclease/exonuclease/phosphatase"/>
    <property type="match status" value="1"/>
</dbReference>
<dbReference type="SUPFAM" id="SSF56219">
    <property type="entry name" value="DNase I-like"/>
    <property type="match status" value="1"/>
</dbReference>
<accession>A0ABQ5I5G9</accession>
<dbReference type="Pfam" id="PF00078">
    <property type="entry name" value="RVT_1"/>
    <property type="match status" value="1"/>
</dbReference>
<dbReference type="GO" id="GO:0003964">
    <property type="term" value="F:RNA-directed DNA polymerase activity"/>
    <property type="evidence" value="ECO:0007669"/>
    <property type="project" value="UniProtKB-KW"/>
</dbReference>
<keyword evidence="2" id="KW-0808">Transferase</keyword>
<comment type="caution">
    <text evidence="2">The sequence shown here is derived from an EMBL/GenBank/DDBJ whole genome shotgun (WGS) entry which is preliminary data.</text>
</comment>
<organism evidence="2 3">
    <name type="scientific">Tanacetum coccineum</name>
    <dbReference type="NCBI Taxonomy" id="301880"/>
    <lineage>
        <taxon>Eukaryota</taxon>
        <taxon>Viridiplantae</taxon>
        <taxon>Streptophyta</taxon>
        <taxon>Embryophyta</taxon>
        <taxon>Tracheophyta</taxon>
        <taxon>Spermatophyta</taxon>
        <taxon>Magnoliopsida</taxon>
        <taxon>eudicotyledons</taxon>
        <taxon>Gunneridae</taxon>
        <taxon>Pentapetalae</taxon>
        <taxon>asterids</taxon>
        <taxon>campanulids</taxon>
        <taxon>Asterales</taxon>
        <taxon>Asteraceae</taxon>
        <taxon>Asteroideae</taxon>
        <taxon>Anthemideae</taxon>
        <taxon>Anthemidinae</taxon>
        <taxon>Tanacetum</taxon>
    </lineage>
</organism>
<keyword evidence="3" id="KW-1185">Reference proteome</keyword>
<feature type="domain" description="Reverse transcriptase" evidence="1">
    <location>
        <begin position="528"/>
        <end position="805"/>
    </location>
</feature>
<proteinExistence type="predicted"/>
<evidence type="ECO:0000313" key="2">
    <source>
        <dbReference type="EMBL" id="GJT94905.1"/>
    </source>
</evidence>
<dbReference type="PANTHER" id="PTHR33116:SF78">
    <property type="entry name" value="OS12G0587133 PROTEIN"/>
    <property type="match status" value="1"/>
</dbReference>
<dbReference type="InterPro" id="IPR036691">
    <property type="entry name" value="Endo/exonu/phosph_ase_sf"/>
</dbReference>
<dbReference type="SUPFAM" id="SSF56672">
    <property type="entry name" value="DNA/RNA polymerases"/>
    <property type="match status" value="1"/>
</dbReference>
<evidence type="ECO:0000259" key="1">
    <source>
        <dbReference type="PROSITE" id="PS50878"/>
    </source>
</evidence>
<sequence length="970" mass="111066">MGIHIIFYLNSKDDGADSVRSGHFKKSEIPRTGGSILSLLDELVKVGQVMGYNMDGRLAQKAKKDWVKELCVRNKVNFLALQETKMENMDLICVKTCWGNLAFDYVHSDSVGNSGGILCVWDPNSFCKSNATISDYFVMVRGVWRLTGQDLLMIAVYAPHDFKDKQLLWDYLTREIGKWKGEVVIMGDFNEVRYKSDRFGSVFNVQGANMFNSFITNAGLVEVSLGGSSFTWCHKSATKMSKLDRFLVSESLLSTWPNITAVTLERYLSDHRPILLRESHFDYGPTPFRFFHYWFEMEGFSKIVEDAWRECPRDESNAMINMMGKLKYLKTKIREWNKTNMLCVKNVKAKYKVDLEDVEAIIDNGNGNEEVVNKRAEIVNNLQSIDKLHSLETAQKVKVKWSVEGDENSSFFHGMLNKKRNLLNIRGIMIDGIWIDNPNRVKREFFNHFSKRFCKPDPRRALIQMKYQKCLSSEQRTELESEVTNDEIKRAVWDCGTDKAPGPDGFTFGFYRRFWYIIESDVYDAVKHFFTYEDIPKGCNSSFIALIPKIPGANLVKDFRPISLIGSLYKIIAKILANRLVGVLGDIVNEVQSAFIADRQILDGPFILNEVLQWCKVKKKQSLIFKVDFEKAYDSVRWDFLDDVLSKFGFGEKWRKWIQCCLRSSRGSIIINGSPTEEFQFCKGLKQGDPLSPFLFILIMESLHLSFQRVVDAGMFKGIKLGASVNISHMFYADDAVFVGQWCESNISTLVHVLECFYRASGLRINMSKSKIMGVYVDSDKVKRAALKLGCLILKPPFLYLGLIVGGSMSRVHAWNEVVERVKKRLSKWKMKTLSIGGRLTLLKSVLGSMPIFHMSIFKVPSGVLRTLESIRSHFFNGHDSNSKKASWVNWKKVLAPKERGGLGVSTLYALNRGLMFKWVWRFYTQNSSLWARVIKVIHRDDGKMGVITRAGSKSCWMNIVHETNALLNK</sequence>
<dbReference type="PANTHER" id="PTHR33116">
    <property type="entry name" value="REVERSE TRANSCRIPTASE ZINC-BINDING DOMAIN-CONTAINING PROTEIN-RELATED-RELATED"/>
    <property type="match status" value="1"/>
</dbReference>
<dbReference type="CDD" id="cd01650">
    <property type="entry name" value="RT_nLTR_like"/>
    <property type="match status" value="1"/>
</dbReference>
<evidence type="ECO:0000313" key="3">
    <source>
        <dbReference type="Proteomes" id="UP001151760"/>
    </source>
</evidence>
<feature type="non-terminal residue" evidence="2">
    <location>
        <position position="970"/>
    </location>
</feature>
<dbReference type="PROSITE" id="PS50878">
    <property type="entry name" value="RT_POL"/>
    <property type="match status" value="1"/>
</dbReference>
<dbReference type="EMBL" id="BQNB010020340">
    <property type="protein sequence ID" value="GJT94905.1"/>
    <property type="molecule type" value="Genomic_DNA"/>
</dbReference>
<dbReference type="Pfam" id="PF14529">
    <property type="entry name" value="Exo_endo_phos_2"/>
    <property type="match status" value="1"/>
</dbReference>
<keyword evidence="2" id="KW-0695">RNA-directed DNA polymerase</keyword>
<dbReference type="InterPro" id="IPR043502">
    <property type="entry name" value="DNA/RNA_pol_sf"/>
</dbReference>
<reference evidence="2" key="1">
    <citation type="journal article" date="2022" name="Int. J. Mol. Sci.">
        <title>Draft Genome of Tanacetum Coccineum: Genomic Comparison of Closely Related Tanacetum-Family Plants.</title>
        <authorList>
            <person name="Yamashiro T."/>
            <person name="Shiraishi A."/>
            <person name="Nakayama K."/>
            <person name="Satake H."/>
        </authorList>
    </citation>
    <scope>NUCLEOTIDE SEQUENCE</scope>
</reference>
<dbReference type="InterPro" id="IPR005135">
    <property type="entry name" value="Endo/exonuclease/phosphatase"/>
</dbReference>
<name>A0ABQ5I5G9_9ASTR</name>
<dbReference type="InterPro" id="IPR000477">
    <property type="entry name" value="RT_dom"/>
</dbReference>
<reference evidence="2" key="2">
    <citation type="submission" date="2022-01" db="EMBL/GenBank/DDBJ databases">
        <authorList>
            <person name="Yamashiro T."/>
            <person name="Shiraishi A."/>
            <person name="Satake H."/>
            <person name="Nakayama K."/>
        </authorList>
    </citation>
    <scope>NUCLEOTIDE SEQUENCE</scope>
</reference>
<keyword evidence="2" id="KW-0548">Nucleotidyltransferase</keyword>
<protein>
    <submittedName>
        <fullName evidence="2">RNA-directed DNA polymerase, eukaryota</fullName>
    </submittedName>
</protein>
<gene>
    <name evidence="2" type="ORF">Tco_1090423</name>
</gene>
<dbReference type="Proteomes" id="UP001151760">
    <property type="component" value="Unassembled WGS sequence"/>
</dbReference>